<sequence>MGSGSDREGARNLSRRALLELSCAAPLAAGGARALAATGIGQSPMGPREIRVIETAWVTMSDGTRLALRIVLPADADRNPVPAIIQYWPYRRRDITRSEDDRLFNYFASHGYACIHPDIRGSGDSEGVLKDEYLKVEQDDGLEIIAWVARQKWCTGKVGMTGLSWSGFSALQIAARRPPALEAILVHGCSDDRYADDAHYLGGTICQDMGVWGSVFFALQGYPPDPQVVGDHWRAMWRARCEGLDLVIADWLSHQTRDAFWKHGSVSEDHAAIQVPVYAIGGWVDGYPNAVPRLMEHLTVPRKALIGPWGHSYPHTGGPGPLIDYLTEARRWWDHWLKGVDTGIMEEPAYRAWMQDDAAHDGSETVAGRWVAEPGWPSSNIRSRRLFLNRQGLAAEPETGAPLTLAPHQTVGIAAGYWCPAGAGNSDLLRVQLPTDQRVDDARSLVFDGAPLAERMEILGFPAVDLELSVDRPVALVAVRLDELHPDGTSRRISYGVLNLTHRDSHEHPAMLVPGTRYKVHVPMKHCSMAFKAGARLRVAISTSYWPLVFPSPEPVTLTLYPGVSSLILPVRAPRASDALLKPLGDPFVPPYIAETVLTPDRPPAMTVTRTGEVQTIENRSGGGAFRVNPVGTVLASELRDMSVIADDDPLSAHSDYWASQSFRRDDWNAKVDTHLSFRMTKDDYVVTATFKAWDGDAVFFEKSWEKVIPRTFS</sequence>
<dbReference type="InterPro" id="IPR008979">
    <property type="entry name" value="Galactose-bd-like_sf"/>
</dbReference>
<evidence type="ECO:0000256" key="1">
    <source>
        <dbReference type="ARBA" id="ARBA00022801"/>
    </source>
</evidence>
<dbReference type="GO" id="GO:0008239">
    <property type="term" value="F:dipeptidyl-peptidase activity"/>
    <property type="evidence" value="ECO:0007669"/>
    <property type="project" value="InterPro"/>
</dbReference>
<dbReference type="InterPro" id="IPR029058">
    <property type="entry name" value="AB_hydrolase_fold"/>
</dbReference>
<reference evidence="3" key="2">
    <citation type="submission" date="2021-04" db="EMBL/GenBank/DDBJ databases">
        <title>Isolation and genomic analysis of the ibuprofen-degrading bacterium Sphingomonas strain MPO218.</title>
        <authorList>
            <person name="Aulestia M."/>
            <person name="Flores A."/>
            <person name="Mangas E.L."/>
            <person name="Perez-Pulido A.J."/>
            <person name="Santero E."/>
            <person name="Camacho E.M."/>
        </authorList>
    </citation>
    <scope>NUCLEOTIDE SEQUENCE</scope>
    <source>
        <strain evidence="3">MPO218</strain>
    </source>
</reference>
<reference evidence="3" key="1">
    <citation type="submission" date="2020-07" db="EMBL/GenBank/DDBJ databases">
        <authorList>
            <person name="Camacho E."/>
        </authorList>
    </citation>
    <scope>NUCLEOTIDE SEQUENCE</scope>
    <source>
        <strain evidence="3">MPO218</strain>
    </source>
</reference>
<dbReference type="Gene3D" id="3.40.50.1820">
    <property type="entry name" value="alpha/beta hydrolase"/>
    <property type="match status" value="1"/>
</dbReference>
<proteinExistence type="predicted"/>
<dbReference type="AlphaFoldDB" id="A0A975D5S5"/>
<dbReference type="InterPro" id="IPR000383">
    <property type="entry name" value="Xaa-Pro-like_dom"/>
</dbReference>
<dbReference type="PANTHER" id="PTHR43056">
    <property type="entry name" value="PEPTIDASE S9 PROLYL OLIGOPEPTIDASE"/>
    <property type="match status" value="1"/>
</dbReference>
<dbReference type="InterPro" id="IPR006311">
    <property type="entry name" value="TAT_signal"/>
</dbReference>
<accession>A0A975D5S5</accession>
<dbReference type="SMART" id="SM00939">
    <property type="entry name" value="PepX_C"/>
    <property type="match status" value="1"/>
</dbReference>
<dbReference type="InterPro" id="IPR050585">
    <property type="entry name" value="Xaa-Pro_dipeptidyl-ppase/CocE"/>
</dbReference>
<dbReference type="InterPro" id="IPR013736">
    <property type="entry name" value="Xaa-Pro_dipept_C"/>
</dbReference>
<dbReference type="NCBIfam" id="TIGR00976">
    <property type="entry name" value="CocE_NonD"/>
    <property type="match status" value="1"/>
</dbReference>
<dbReference type="Proteomes" id="UP000664914">
    <property type="component" value="Chromosome"/>
</dbReference>
<evidence type="ECO:0000259" key="2">
    <source>
        <dbReference type="SMART" id="SM00939"/>
    </source>
</evidence>
<dbReference type="Pfam" id="PF08530">
    <property type="entry name" value="PepX_C"/>
    <property type="match status" value="1"/>
</dbReference>
<protein>
    <submittedName>
        <fullName evidence="3">CocE/NonD family hydrolase</fullName>
    </submittedName>
</protein>
<organism evidence="3 4">
    <name type="scientific">Rhizorhabdus wittichii</name>
    <dbReference type="NCBI Taxonomy" id="160791"/>
    <lineage>
        <taxon>Bacteria</taxon>
        <taxon>Pseudomonadati</taxon>
        <taxon>Pseudomonadota</taxon>
        <taxon>Alphaproteobacteria</taxon>
        <taxon>Sphingomonadales</taxon>
        <taxon>Sphingomonadaceae</taxon>
        <taxon>Rhizorhabdus</taxon>
    </lineage>
</organism>
<dbReference type="PANTHER" id="PTHR43056:SF10">
    <property type="entry name" value="COCE_NOND FAMILY, PUTATIVE (AFU_ORTHOLOGUE AFUA_7G00600)-RELATED"/>
    <property type="match status" value="1"/>
</dbReference>
<name>A0A975D5S5_9SPHN</name>
<dbReference type="InterPro" id="IPR005674">
    <property type="entry name" value="CocE/Ser_esterase"/>
</dbReference>
<dbReference type="Pfam" id="PF02129">
    <property type="entry name" value="Peptidase_S15"/>
    <property type="match status" value="1"/>
</dbReference>
<keyword evidence="1 3" id="KW-0378">Hydrolase</keyword>
<dbReference type="RefSeq" id="WP_208633720.1">
    <property type="nucleotide sequence ID" value="NZ_CP059319.1"/>
</dbReference>
<dbReference type="EMBL" id="CP059319">
    <property type="protein sequence ID" value="QTH23289.1"/>
    <property type="molecule type" value="Genomic_DNA"/>
</dbReference>
<dbReference type="SUPFAM" id="SSF49785">
    <property type="entry name" value="Galactose-binding domain-like"/>
    <property type="match status" value="1"/>
</dbReference>
<dbReference type="PROSITE" id="PS51318">
    <property type="entry name" value="TAT"/>
    <property type="match status" value="1"/>
</dbReference>
<feature type="domain" description="Xaa-Pro dipeptidyl-peptidase C-terminal" evidence="2">
    <location>
        <begin position="330"/>
        <end position="590"/>
    </location>
</feature>
<gene>
    <name evidence="3" type="ORF">HRJ34_07260</name>
</gene>
<dbReference type="Gene3D" id="2.60.120.260">
    <property type="entry name" value="Galactose-binding domain-like"/>
    <property type="match status" value="1"/>
</dbReference>
<dbReference type="Gene3D" id="1.10.3020.10">
    <property type="entry name" value="alpha-amino acid ester hydrolase ( Helical cap domain)"/>
    <property type="match status" value="1"/>
</dbReference>
<evidence type="ECO:0000313" key="3">
    <source>
        <dbReference type="EMBL" id="QTH23289.1"/>
    </source>
</evidence>
<dbReference type="SUPFAM" id="SSF53474">
    <property type="entry name" value="alpha/beta-Hydrolases"/>
    <property type="match status" value="1"/>
</dbReference>
<evidence type="ECO:0000313" key="4">
    <source>
        <dbReference type="Proteomes" id="UP000664914"/>
    </source>
</evidence>